<feature type="domain" description="EF-hand" evidence="4">
    <location>
        <begin position="103"/>
        <end position="138"/>
    </location>
</feature>
<dbReference type="GO" id="GO:0005737">
    <property type="term" value="C:cytoplasm"/>
    <property type="evidence" value="ECO:0007669"/>
    <property type="project" value="TreeGrafter"/>
</dbReference>
<evidence type="ECO:0008006" key="7">
    <source>
        <dbReference type="Google" id="ProtNLM"/>
    </source>
</evidence>
<dbReference type="Gene3D" id="1.10.238.10">
    <property type="entry name" value="EF-hand"/>
    <property type="match status" value="5"/>
</dbReference>
<dbReference type="EMBL" id="CAJNNW010035056">
    <property type="protein sequence ID" value="CAE8725353.1"/>
    <property type="molecule type" value="Genomic_DNA"/>
</dbReference>
<evidence type="ECO:0000256" key="2">
    <source>
        <dbReference type="SAM" id="MobiDB-lite"/>
    </source>
</evidence>
<feature type="region of interest" description="Disordered" evidence="2">
    <location>
        <begin position="402"/>
        <end position="434"/>
    </location>
</feature>
<feature type="domain" description="EF-hand" evidence="4">
    <location>
        <begin position="327"/>
        <end position="362"/>
    </location>
</feature>
<dbReference type="CDD" id="cd00052">
    <property type="entry name" value="EH"/>
    <property type="match status" value="5"/>
</dbReference>
<dbReference type="SMART" id="SM00054">
    <property type="entry name" value="EFh"/>
    <property type="match status" value="5"/>
</dbReference>
<dbReference type="SUPFAM" id="SSF47473">
    <property type="entry name" value="EF-hand"/>
    <property type="match status" value="5"/>
</dbReference>
<feature type="domain" description="EF-hand" evidence="4">
    <location>
        <begin position="594"/>
        <end position="629"/>
    </location>
</feature>
<dbReference type="GO" id="GO:0005886">
    <property type="term" value="C:plasma membrane"/>
    <property type="evidence" value="ECO:0007669"/>
    <property type="project" value="TreeGrafter"/>
</dbReference>
<feature type="domain" description="EH" evidence="3">
    <location>
        <begin position="558"/>
        <end position="651"/>
    </location>
</feature>
<comment type="caution">
    <text evidence="5">The sequence shown here is derived from an EMBL/GenBank/DDBJ whole genome shotgun (WGS) entry which is preliminary data.</text>
</comment>
<accession>A0A813LGH8</accession>
<keyword evidence="1" id="KW-0106">Calcium</keyword>
<dbReference type="InterPro" id="IPR000261">
    <property type="entry name" value="EH_dom"/>
</dbReference>
<dbReference type="Pfam" id="PF12763">
    <property type="entry name" value="EH"/>
    <property type="match status" value="5"/>
</dbReference>
<feature type="domain" description="EF-hand" evidence="4">
    <location>
        <begin position="473"/>
        <end position="508"/>
    </location>
</feature>
<organism evidence="5 6">
    <name type="scientific">Polarella glacialis</name>
    <name type="common">Dinoflagellate</name>
    <dbReference type="NCBI Taxonomy" id="89957"/>
    <lineage>
        <taxon>Eukaryota</taxon>
        <taxon>Sar</taxon>
        <taxon>Alveolata</taxon>
        <taxon>Dinophyceae</taxon>
        <taxon>Suessiales</taxon>
        <taxon>Suessiaceae</taxon>
        <taxon>Polarella</taxon>
    </lineage>
</organism>
<dbReference type="AlphaFoldDB" id="A0A813LGH8"/>
<name>A0A813LGH8_POLGL</name>
<feature type="domain" description="EH" evidence="3">
    <location>
        <begin position="292"/>
        <end position="376"/>
    </location>
</feature>
<reference evidence="5" key="1">
    <citation type="submission" date="2021-02" db="EMBL/GenBank/DDBJ databases">
        <authorList>
            <person name="Dougan E. K."/>
            <person name="Rhodes N."/>
            <person name="Thang M."/>
            <person name="Chan C."/>
        </authorList>
    </citation>
    <scope>NUCLEOTIDE SEQUENCE</scope>
</reference>
<dbReference type="PROSITE" id="PS50222">
    <property type="entry name" value="EF_HAND_2"/>
    <property type="match status" value="4"/>
</dbReference>
<protein>
    <recommendedName>
        <fullName evidence="7">Calmodulin</fullName>
    </recommendedName>
</protein>
<evidence type="ECO:0000313" key="6">
    <source>
        <dbReference type="Proteomes" id="UP000626109"/>
    </source>
</evidence>
<sequence length="720" mass="78367">HTPITTMAQLPPLPLLVIGDGVDLAWAMPTSPPQEGVLDWAQGPAAAVRHEVVSLGEPLPGQVWWIGEETFKGYWDIFLQTDQNQDGFVEGGEARKLFDNSGLSPVDLAHIWALADVGRDGRLSGAEFVCAVHLVELRRKGAELPPSLPQELSRSAEQLARQMESKQLASPWAPLPEELAGCYSVFDSAQRQHAEFIGSQEARLIMDRSGLPPAELAQIWHLADRGRGDGRLSRGEFACALFLLSKRRQGLELPSELPQQLQAVAGEGLLPTTANSGPSAAEGSSWQVTQEHMEQYSSIFQGLQKQDPQGELLGPLEAKELLERSGLPHEELSHIWRLSDVDGDGELAFVEFACAMHLVAKRRVGMELPEELPYELSQLVAGALEFLPQQVQVPRSPFFPAEHRQPLLSPPHEPALSAPPKRVDNLPSSGSSPWAISNDQMEQYRLLFESLERRDRAALDAGEAKEVLERSGLNREELSQIWRLSDVDQDSHLCLQEFACAVHLASLRRQGLELPSELPAELVASLSAMPSASVPGNFLQPTHQEPLPSSSWALSQDDFERYQAIFGGLPGIQGSSSGLLAAEDAKEVLERSGLAREELSHIWRLSDLDGDGSLTLPEFVCAMHLIAGRRRGLQLPQSSLPPELLQSCQVAAAAAAANNNNNNNHNNSSKNDNDNNNAAAAAAAAVGSSWAVGPEELQAYREVFQAGICLGLLLLLLVLL</sequence>
<dbReference type="PROSITE" id="PS50031">
    <property type="entry name" value="EH"/>
    <property type="match status" value="5"/>
</dbReference>
<feature type="domain" description="EH" evidence="3">
    <location>
        <begin position="178"/>
        <end position="261"/>
    </location>
</feature>
<dbReference type="InterPro" id="IPR002048">
    <property type="entry name" value="EF_hand_dom"/>
</dbReference>
<proteinExistence type="predicted"/>
<dbReference type="InterPro" id="IPR011992">
    <property type="entry name" value="EF-hand-dom_pair"/>
</dbReference>
<dbReference type="SMART" id="SM00027">
    <property type="entry name" value="EH"/>
    <property type="match status" value="5"/>
</dbReference>
<evidence type="ECO:0000313" key="5">
    <source>
        <dbReference type="EMBL" id="CAE8725353.1"/>
    </source>
</evidence>
<feature type="non-terminal residue" evidence="5">
    <location>
        <position position="720"/>
    </location>
</feature>
<dbReference type="InterPro" id="IPR018247">
    <property type="entry name" value="EF_Hand_1_Ca_BS"/>
</dbReference>
<dbReference type="PANTHER" id="PTHR11216">
    <property type="entry name" value="EH DOMAIN"/>
    <property type="match status" value="1"/>
</dbReference>
<evidence type="ECO:0000256" key="1">
    <source>
        <dbReference type="ARBA" id="ARBA00022837"/>
    </source>
</evidence>
<dbReference type="Proteomes" id="UP000626109">
    <property type="component" value="Unassembled WGS sequence"/>
</dbReference>
<gene>
    <name evidence="5" type="ORF">PGLA2088_LOCUS44085</name>
</gene>
<dbReference type="PROSITE" id="PS00018">
    <property type="entry name" value="EF_HAND_1"/>
    <property type="match status" value="2"/>
</dbReference>
<evidence type="ECO:0000259" key="4">
    <source>
        <dbReference type="PROSITE" id="PS50222"/>
    </source>
</evidence>
<dbReference type="GO" id="GO:0006897">
    <property type="term" value="P:endocytosis"/>
    <property type="evidence" value="ECO:0007669"/>
    <property type="project" value="TreeGrafter"/>
</dbReference>
<dbReference type="PANTHER" id="PTHR11216:SF170">
    <property type="entry name" value="DYNAMIN ASSOCIATED PROTEIN 160, ISOFORM D"/>
    <property type="match status" value="1"/>
</dbReference>
<feature type="domain" description="EH" evidence="3">
    <location>
        <begin position="440"/>
        <end position="529"/>
    </location>
</feature>
<dbReference type="GO" id="GO:0005509">
    <property type="term" value="F:calcium ion binding"/>
    <property type="evidence" value="ECO:0007669"/>
    <property type="project" value="InterPro"/>
</dbReference>
<feature type="domain" description="EH" evidence="3">
    <location>
        <begin position="74"/>
        <end position="159"/>
    </location>
</feature>
<evidence type="ECO:0000259" key="3">
    <source>
        <dbReference type="PROSITE" id="PS50031"/>
    </source>
</evidence>
<dbReference type="GO" id="GO:0016197">
    <property type="term" value="P:endosomal transport"/>
    <property type="evidence" value="ECO:0007669"/>
    <property type="project" value="TreeGrafter"/>
</dbReference>